<feature type="domain" description="Retroviral polymerase SH3-like" evidence="1">
    <location>
        <begin position="310"/>
        <end position="370"/>
    </location>
</feature>
<dbReference type="Pfam" id="PF25597">
    <property type="entry name" value="SH3_retrovirus"/>
    <property type="match status" value="1"/>
</dbReference>
<dbReference type="EMBL" id="BKCJ010128020">
    <property type="protein sequence ID" value="GEX75573.1"/>
    <property type="molecule type" value="Genomic_DNA"/>
</dbReference>
<dbReference type="InterPro" id="IPR057670">
    <property type="entry name" value="SH3_retrovirus"/>
</dbReference>
<accession>A0A699H9G8</accession>
<gene>
    <name evidence="2" type="ORF">Tci_347548</name>
</gene>
<name>A0A699H9G8_TANCI</name>
<comment type="caution">
    <text evidence="2">The sequence shown here is derived from an EMBL/GenBank/DDBJ whole genome shotgun (WGS) entry which is preliminary data.</text>
</comment>
<organism evidence="2">
    <name type="scientific">Tanacetum cinerariifolium</name>
    <name type="common">Dalmatian daisy</name>
    <name type="synonym">Chrysanthemum cinerariifolium</name>
    <dbReference type="NCBI Taxonomy" id="118510"/>
    <lineage>
        <taxon>Eukaryota</taxon>
        <taxon>Viridiplantae</taxon>
        <taxon>Streptophyta</taxon>
        <taxon>Embryophyta</taxon>
        <taxon>Tracheophyta</taxon>
        <taxon>Spermatophyta</taxon>
        <taxon>Magnoliopsida</taxon>
        <taxon>eudicotyledons</taxon>
        <taxon>Gunneridae</taxon>
        <taxon>Pentapetalae</taxon>
        <taxon>asterids</taxon>
        <taxon>campanulids</taxon>
        <taxon>Asterales</taxon>
        <taxon>Asteraceae</taxon>
        <taxon>Asteroideae</taxon>
        <taxon>Anthemideae</taxon>
        <taxon>Anthemidinae</taxon>
        <taxon>Tanacetum</taxon>
    </lineage>
</organism>
<evidence type="ECO:0000259" key="1">
    <source>
        <dbReference type="Pfam" id="PF25597"/>
    </source>
</evidence>
<dbReference type="AlphaFoldDB" id="A0A699H9G8"/>
<evidence type="ECO:0000313" key="2">
    <source>
        <dbReference type="EMBL" id="GEX75573.1"/>
    </source>
</evidence>
<dbReference type="PANTHER" id="PTHR11439:SF509">
    <property type="entry name" value="RNA-DIRECTED DNA POLYMERASE"/>
    <property type="match status" value="1"/>
</dbReference>
<reference evidence="2" key="1">
    <citation type="journal article" date="2019" name="Sci. Rep.">
        <title>Draft genome of Tanacetum cinerariifolium, the natural source of mosquito coil.</title>
        <authorList>
            <person name="Yamashiro T."/>
            <person name="Shiraishi A."/>
            <person name="Satake H."/>
            <person name="Nakayama K."/>
        </authorList>
    </citation>
    <scope>NUCLEOTIDE SEQUENCE</scope>
</reference>
<proteinExistence type="predicted"/>
<dbReference type="PANTHER" id="PTHR11439">
    <property type="entry name" value="GAG-POL-RELATED RETROTRANSPOSON"/>
    <property type="match status" value="1"/>
</dbReference>
<sequence>MTTLAEFMILSGRDNRLPMLDKDLYYCWKSRIELYMQNREHERMILESVEQGPLIWPMIEENRVTRTNKYAELSPIEKIQAACDLKATNIIIQGLPSDIYSLVNHHRVAKDLWERIQLLMQKQFQVNTKFLNSLPPEWSKFVTDVKLVKDLHTTNFDQLHAYLQQHKLHANEVRLIHERNQDPLAPTVNHQMTSSHFNTYQSLYNNSQFQQQLLPSQDGHMARQCTEPKRKRDSSWFREKVLLVDAQGNGKVLTKEELEFLADSGIAEGDRSQLTNFIHKFLSTVKFGNDQILKIMGKLDLSYLRVFGELCYPTNDSENLGKLQAKADIGIFIGYAPMKKAHFIYNRCTRKIIETIHVDFDELTEMAYEQSSLGPVLHEMTPATPSSLIVPNLTSPELAEEYSHDLEVAHMSNDPHFGFPIPKTVSEESSSSDIIPTTVHSDAPISKQISKWTKDHPLQNINGELSRPISIRLKLQEQALFCHYDAFLTLVKPKTYKDALIQSCWIKAMQEELNKFERLEVWELVPRLDKVMVITLKWIYKNYLKYRIKSYDLVDTPMVEKFKLDEDPKGKAVDPTHYRGMVDTLMYLTSSRPDLVYDGLWYSNDSAIALTAFADADHAGCQDTKRSTAGSMQLLGDRLVSWSSKRQKSAAISSTTEYQLADIFTKALGRERIEFFIDKLGMRSFTPENLKQLADKAEE</sequence>
<protein>
    <submittedName>
        <fullName evidence="2">Retrovirus-related Pol polyprotein from transposon TNT 1-94</fullName>
    </submittedName>
</protein>